<feature type="binding site" evidence="6">
    <location>
        <begin position="137"/>
        <end position="143"/>
    </location>
    <ligand>
        <name>S-adenosyl-L-methionine</name>
        <dbReference type="ChEBI" id="CHEBI:59789"/>
    </ligand>
</feature>
<dbReference type="Proteomes" id="UP000254263">
    <property type="component" value="Unassembled WGS sequence"/>
</dbReference>
<dbReference type="EC" id="2.1.1.178" evidence="8"/>
<comment type="caution">
    <text evidence="6">Lacks conserved residue(s) required for the propagation of feature annotation.</text>
</comment>
<dbReference type="SUPFAM" id="SSF53335">
    <property type="entry name" value="S-adenosyl-L-methionine-dependent methyltransferases"/>
    <property type="match status" value="1"/>
</dbReference>
<dbReference type="InterPro" id="IPR001678">
    <property type="entry name" value="MeTrfase_RsmB-F_NOP2_dom"/>
</dbReference>
<evidence type="ECO:0000256" key="4">
    <source>
        <dbReference type="ARBA" id="ARBA00022691"/>
    </source>
</evidence>
<proteinExistence type="inferred from homology"/>
<dbReference type="GO" id="GO:0003723">
    <property type="term" value="F:RNA binding"/>
    <property type="evidence" value="ECO:0007669"/>
    <property type="project" value="UniProtKB-UniRule"/>
</dbReference>
<feature type="domain" description="SAM-dependent MTase RsmB/NOP-type" evidence="7">
    <location>
        <begin position="34"/>
        <end position="318"/>
    </location>
</feature>
<dbReference type="InterPro" id="IPR027391">
    <property type="entry name" value="Nol1_Nop2_Fmu_2"/>
</dbReference>
<evidence type="ECO:0000313" key="9">
    <source>
        <dbReference type="Proteomes" id="UP000254263"/>
    </source>
</evidence>
<organism evidence="8 9">
    <name type="scientific">Porphyromonas macacae</name>
    <dbReference type="NCBI Taxonomy" id="28115"/>
    <lineage>
        <taxon>Bacteria</taxon>
        <taxon>Pseudomonadati</taxon>
        <taxon>Bacteroidota</taxon>
        <taxon>Bacteroidia</taxon>
        <taxon>Bacteroidales</taxon>
        <taxon>Porphyromonadaceae</taxon>
        <taxon>Porphyromonas</taxon>
    </lineage>
</organism>
<dbReference type="Pfam" id="PF01189">
    <property type="entry name" value="Methyltr_RsmB-F"/>
    <property type="match status" value="1"/>
</dbReference>
<evidence type="ECO:0000256" key="3">
    <source>
        <dbReference type="ARBA" id="ARBA00022679"/>
    </source>
</evidence>
<dbReference type="GO" id="GO:0001510">
    <property type="term" value="P:RNA methylation"/>
    <property type="evidence" value="ECO:0007669"/>
    <property type="project" value="InterPro"/>
</dbReference>
<feature type="binding site" evidence="6">
    <location>
        <position position="205"/>
    </location>
    <ligand>
        <name>S-adenosyl-L-methionine</name>
        <dbReference type="ChEBI" id="CHEBI:59789"/>
    </ligand>
</feature>
<dbReference type="PANTHER" id="PTHR22807:SF30">
    <property type="entry name" value="28S RRNA (CYTOSINE(4447)-C(5))-METHYLTRANSFERASE-RELATED"/>
    <property type="match status" value="1"/>
</dbReference>
<evidence type="ECO:0000259" key="7">
    <source>
        <dbReference type="PROSITE" id="PS51686"/>
    </source>
</evidence>
<keyword evidence="4 6" id="KW-0949">S-adenosyl-L-methionine</keyword>
<dbReference type="Pfam" id="PF13636">
    <property type="entry name" value="Methyltranf_PUA"/>
    <property type="match status" value="1"/>
</dbReference>
<keyword evidence="2 6" id="KW-0489">Methyltransferase</keyword>
<dbReference type="CDD" id="cd02440">
    <property type="entry name" value="AdoMet_MTases"/>
    <property type="match status" value="1"/>
</dbReference>
<comment type="similarity">
    <text evidence="6">Belongs to the class I-like SAM-binding methyltransferase superfamily. RsmB/NOP family.</text>
</comment>
<dbReference type="GO" id="GO:0008173">
    <property type="term" value="F:RNA methyltransferase activity"/>
    <property type="evidence" value="ECO:0007669"/>
    <property type="project" value="InterPro"/>
</dbReference>
<feature type="active site" description="Nucleophile" evidence="6">
    <location>
        <position position="258"/>
    </location>
</feature>
<sequence>MATAKAPASQGACNFFIGIEQMAQNVAIPPGFEQQMTELLGKEETLRLLNSLEDAPPVSIRINPNKWREENAFIELKELLPVPWCNNGFYLSERPRFSEIPQFHGGAFYVQEASSMALHAVKSLLREREPMVALDLCAAPGGKSTLLRDILPDKSVLISNEIVPARAHILCENMIKWGHPEQIITRSAPAQWRETGLLFDLILVDAPCSGEGMFRKDQNARAEWSIDAVDTCAKRQREILDCAWPLLSPGGLLVYSTCTFNIKENEEQLDYLVQRYGAQPMALPLDVPVSAHGKHICYRFMPHLTKGEGLFMAVLQKTDGMDIKKINISAGNTKKGKQISRPMITDDVKNWVGNSSGYEWEMDKEGIVHAMSNTVSEIKRRLFDKNIEVLSFGIAVAENKGRKWMPTPALAMSSGLNRDIFDIYDINRQDALKYLKREAITVPESIKKGYVLITHKNLPLGFVNHLGNRSNNLYPSHWRIRHLSETGTDD</sequence>
<gene>
    <name evidence="8" type="primary">rsmF</name>
    <name evidence="8" type="ORF">NCTC13100_01317</name>
</gene>
<feature type="binding site" evidence="6">
    <location>
        <position position="161"/>
    </location>
    <ligand>
        <name>S-adenosyl-L-methionine</name>
        <dbReference type="ChEBI" id="CHEBI:59789"/>
    </ligand>
</feature>
<evidence type="ECO:0000313" key="8">
    <source>
        <dbReference type="EMBL" id="SUB78164.1"/>
    </source>
</evidence>
<evidence type="ECO:0000256" key="6">
    <source>
        <dbReference type="PROSITE-ProRule" id="PRU01023"/>
    </source>
</evidence>
<dbReference type="Pfam" id="PF17125">
    <property type="entry name" value="Methyltr_RsmF_N"/>
    <property type="match status" value="1"/>
</dbReference>
<dbReference type="AlphaFoldDB" id="A0A379DJP3"/>
<name>A0A379DJP3_9PORP</name>
<dbReference type="Gene3D" id="3.30.70.1170">
    <property type="entry name" value="Sun protein, domain 3"/>
    <property type="match status" value="1"/>
</dbReference>
<evidence type="ECO:0000256" key="5">
    <source>
        <dbReference type="ARBA" id="ARBA00022884"/>
    </source>
</evidence>
<protein>
    <submittedName>
        <fullName evidence="8">Ribosomal RNA small subunit methyltransferase F</fullName>
        <ecNumber evidence="8">2.1.1.178</ecNumber>
    </submittedName>
</protein>
<reference evidence="8 9" key="1">
    <citation type="submission" date="2018-06" db="EMBL/GenBank/DDBJ databases">
        <authorList>
            <consortium name="Pathogen Informatics"/>
            <person name="Doyle S."/>
        </authorList>
    </citation>
    <scope>NUCLEOTIDE SEQUENCE [LARGE SCALE GENOMIC DNA]</scope>
    <source>
        <strain evidence="8 9">NCTC13100</strain>
    </source>
</reference>
<keyword evidence="1" id="KW-0963">Cytoplasm</keyword>
<dbReference type="Gene3D" id="2.30.130.60">
    <property type="match status" value="1"/>
</dbReference>
<dbReference type="InterPro" id="IPR023267">
    <property type="entry name" value="RCMT"/>
</dbReference>
<dbReference type="PRINTS" id="PR02008">
    <property type="entry name" value="RCMTFAMILY"/>
</dbReference>
<dbReference type="EMBL" id="UGTI01000001">
    <property type="protein sequence ID" value="SUB78164.1"/>
    <property type="molecule type" value="Genomic_DNA"/>
</dbReference>
<dbReference type="InterPro" id="IPR049560">
    <property type="entry name" value="MeTrfase_RsmB-F_NOP2_cat"/>
</dbReference>
<evidence type="ECO:0000256" key="1">
    <source>
        <dbReference type="ARBA" id="ARBA00022490"/>
    </source>
</evidence>
<dbReference type="InterPro" id="IPR029063">
    <property type="entry name" value="SAM-dependent_MTases_sf"/>
</dbReference>
<dbReference type="PROSITE" id="PS51686">
    <property type="entry name" value="SAM_MT_RSMB_NOP"/>
    <property type="match status" value="1"/>
</dbReference>
<keyword evidence="5 6" id="KW-0694">RNA-binding</keyword>
<keyword evidence="3 6" id="KW-0808">Transferase</keyword>
<dbReference type="InterPro" id="IPR031341">
    <property type="entry name" value="Methyltr_RsmF_N"/>
</dbReference>
<evidence type="ECO:0000256" key="2">
    <source>
        <dbReference type="ARBA" id="ARBA00022603"/>
    </source>
</evidence>
<accession>A0A379DJP3</accession>
<dbReference type="Gene3D" id="3.40.50.150">
    <property type="entry name" value="Vaccinia Virus protein VP39"/>
    <property type="match status" value="1"/>
</dbReference>
<dbReference type="PANTHER" id="PTHR22807">
    <property type="entry name" value="NOP2 YEAST -RELATED NOL1/NOP2/FMU SUN DOMAIN-CONTAINING"/>
    <property type="match status" value="1"/>
</dbReference>